<dbReference type="PROSITE" id="PS00092">
    <property type="entry name" value="N6_MTASE"/>
    <property type="match status" value="1"/>
</dbReference>
<reference evidence="8" key="1">
    <citation type="submission" date="2020-11" db="EMBL/GenBank/DDBJ databases">
        <title>Whole-genome analyses of Nonomuraea sp. K274.</title>
        <authorList>
            <person name="Veyisoglu A."/>
        </authorList>
    </citation>
    <scope>NUCLEOTIDE SEQUENCE</scope>
    <source>
        <strain evidence="8">K274</strain>
    </source>
</reference>
<organism evidence="8 9">
    <name type="scientific">Nonomuraea cypriaca</name>
    <dbReference type="NCBI Taxonomy" id="1187855"/>
    <lineage>
        <taxon>Bacteria</taxon>
        <taxon>Bacillati</taxon>
        <taxon>Actinomycetota</taxon>
        <taxon>Actinomycetes</taxon>
        <taxon>Streptosporangiales</taxon>
        <taxon>Streptosporangiaceae</taxon>
        <taxon>Nonomuraea</taxon>
    </lineage>
</organism>
<keyword evidence="2 8" id="KW-0489">Methyltransferase</keyword>
<evidence type="ECO:0000313" key="9">
    <source>
        <dbReference type="Proteomes" id="UP000605361"/>
    </source>
</evidence>
<dbReference type="EC" id="2.1.1.72" evidence="1"/>
<evidence type="ECO:0000256" key="6">
    <source>
        <dbReference type="ARBA" id="ARBA00047942"/>
    </source>
</evidence>
<feature type="domain" description="DNA methylase adenine-specific" evidence="7">
    <location>
        <begin position="122"/>
        <end position="425"/>
    </location>
</feature>
<evidence type="ECO:0000256" key="3">
    <source>
        <dbReference type="ARBA" id="ARBA00022679"/>
    </source>
</evidence>
<dbReference type="InterPro" id="IPR029063">
    <property type="entry name" value="SAM-dependent_MTases_sf"/>
</dbReference>
<evidence type="ECO:0000256" key="5">
    <source>
        <dbReference type="ARBA" id="ARBA00022747"/>
    </source>
</evidence>
<evidence type="ECO:0000259" key="7">
    <source>
        <dbReference type="Pfam" id="PF02384"/>
    </source>
</evidence>
<comment type="caution">
    <text evidence="8">The sequence shown here is derived from an EMBL/GenBank/DDBJ whole genome shotgun (WGS) entry which is preliminary data.</text>
</comment>
<dbReference type="PRINTS" id="PR00507">
    <property type="entry name" value="N12N6MTFRASE"/>
</dbReference>
<evidence type="ECO:0000313" key="8">
    <source>
        <dbReference type="EMBL" id="MBF8184899.1"/>
    </source>
</evidence>
<dbReference type="InterPro" id="IPR003356">
    <property type="entry name" value="DNA_methylase_A-5"/>
</dbReference>
<dbReference type="GO" id="GO:0009007">
    <property type="term" value="F:site-specific DNA-methyltransferase (adenine-specific) activity"/>
    <property type="evidence" value="ECO:0007669"/>
    <property type="project" value="UniProtKB-EC"/>
</dbReference>
<comment type="catalytic activity">
    <reaction evidence="6">
        <text>a 2'-deoxyadenosine in DNA + S-adenosyl-L-methionine = an N(6)-methyl-2'-deoxyadenosine in DNA + S-adenosyl-L-homocysteine + H(+)</text>
        <dbReference type="Rhea" id="RHEA:15197"/>
        <dbReference type="Rhea" id="RHEA-COMP:12418"/>
        <dbReference type="Rhea" id="RHEA-COMP:12419"/>
        <dbReference type="ChEBI" id="CHEBI:15378"/>
        <dbReference type="ChEBI" id="CHEBI:57856"/>
        <dbReference type="ChEBI" id="CHEBI:59789"/>
        <dbReference type="ChEBI" id="CHEBI:90615"/>
        <dbReference type="ChEBI" id="CHEBI:90616"/>
        <dbReference type="EC" id="2.1.1.72"/>
    </reaction>
</comment>
<dbReference type="SUPFAM" id="SSF53335">
    <property type="entry name" value="S-adenosyl-L-methionine-dependent methyltransferases"/>
    <property type="match status" value="1"/>
</dbReference>
<dbReference type="Pfam" id="PF02384">
    <property type="entry name" value="N6_Mtase"/>
    <property type="match status" value="1"/>
</dbReference>
<keyword evidence="9" id="KW-1185">Reference proteome</keyword>
<dbReference type="AlphaFoldDB" id="A0A931A518"/>
<dbReference type="InterPro" id="IPR051537">
    <property type="entry name" value="DNA_Adenine_Mtase"/>
</dbReference>
<dbReference type="GO" id="GO:0032259">
    <property type="term" value="P:methylation"/>
    <property type="evidence" value="ECO:0007669"/>
    <property type="project" value="UniProtKB-KW"/>
</dbReference>
<keyword evidence="4" id="KW-0949">S-adenosyl-L-methionine</keyword>
<dbReference type="GO" id="GO:0008170">
    <property type="term" value="F:N-methyltransferase activity"/>
    <property type="evidence" value="ECO:0007669"/>
    <property type="project" value="InterPro"/>
</dbReference>
<dbReference type="PANTHER" id="PTHR42933">
    <property type="entry name" value="SLR6095 PROTEIN"/>
    <property type="match status" value="1"/>
</dbReference>
<dbReference type="EMBL" id="JADOGI010000007">
    <property type="protein sequence ID" value="MBF8184899.1"/>
    <property type="molecule type" value="Genomic_DNA"/>
</dbReference>
<sequence length="633" mass="69740">MTKMTRSEISARLFAAADALRGYMRDPVDLMAGLLVLKRAHDQPEFLRPPSQDVWNWLVSSGDKGCSSKMGEAFRTLESLNQGILSDTLTFLTHGRIPDSALWRAIQELNSVSLADGDLEFTDTLGKSFDAYLRRYAESEGKGGAAFYTPPSVAELAVRLVAPSEGNSVHDPFAGTGSMLIQALKFIKDRSGSKAHLRLSGQELVYGALAQLNLLLHGITDAEIRQGNSLTDPAFLVEGAPERFDRVICNPPFSTKYDDKSVSYPERMKYGWATPAHADFMNIQHAMASLKTTGRGAIIAPHGILFRSGADAAIRRRVVDSGRLVAVIGIGANVFYGTAIPACILVFDGEGESGTSTRNDILFINAEREIVSGRTKNQLEPQNIELIVNVFEEEAQITGFSRLVSQDEIAANGYSLGIRQYVDSHTSFPPPLDAMALLYGGVPRGEVQASAAKFHAHGISIEHLFRERDERYYDFLEEGWETTAARIAELGSTRKKALLREFSVWWNSINPRLEVLRNDGQHPGESKSLTADFAAALAPLGIVDRYRLAGVFARWWALHEEDIRRKSVQVDTLGEGLRAALEAQVAAELQRLIALYKSWGERYGTSLADVERQLEAGRDVLNQHLKSAGFAWP</sequence>
<dbReference type="Proteomes" id="UP000605361">
    <property type="component" value="Unassembled WGS sequence"/>
</dbReference>
<dbReference type="GO" id="GO:0009307">
    <property type="term" value="P:DNA restriction-modification system"/>
    <property type="evidence" value="ECO:0007669"/>
    <property type="project" value="UniProtKB-KW"/>
</dbReference>
<name>A0A931A518_9ACTN</name>
<dbReference type="PANTHER" id="PTHR42933:SF3">
    <property type="entry name" value="TYPE I RESTRICTION ENZYME MJAVIII METHYLASE SUBUNIT"/>
    <property type="match status" value="1"/>
</dbReference>
<protein>
    <recommendedName>
        <fullName evidence="1">site-specific DNA-methyltransferase (adenine-specific)</fullName>
        <ecNumber evidence="1">2.1.1.72</ecNumber>
    </recommendedName>
</protein>
<dbReference type="Gene3D" id="3.40.50.150">
    <property type="entry name" value="Vaccinia Virus protein VP39"/>
    <property type="match status" value="1"/>
</dbReference>
<proteinExistence type="predicted"/>
<gene>
    <name evidence="8" type="ORF">ITP53_03920</name>
</gene>
<dbReference type="RefSeq" id="WP_195893891.1">
    <property type="nucleotide sequence ID" value="NZ_JADOGI010000007.1"/>
</dbReference>
<accession>A0A931A518</accession>
<keyword evidence="3" id="KW-0808">Transferase</keyword>
<evidence type="ECO:0000256" key="2">
    <source>
        <dbReference type="ARBA" id="ARBA00022603"/>
    </source>
</evidence>
<evidence type="ECO:0000256" key="1">
    <source>
        <dbReference type="ARBA" id="ARBA00011900"/>
    </source>
</evidence>
<evidence type="ECO:0000256" key="4">
    <source>
        <dbReference type="ARBA" id="ARBA00022691"/>
    </source>
</evidence>
<dbReference type="InterPro" id="IPR002052">
    <property type="entry name" value="DNA_methylase_N6_adenine_CS"/>
</dbReference>
<dbReference type="GO" id="GO:0003677">
    <property type="term" value="F:DNA binding"/>
    <property type="evidence" value="ECO:0007669"/>
    <property type="project" value="InterPro"/>
</dbReference>
<keyword evidence="5" id="KW-0680">Restriction system</keyword>